<sequence length="121" mass="14367">MIIPKADRRQIFMALFKDGVLTAKKDYEIQHDEIPTKNLYVIKAMQSLTSKGFVKTQFSWQYYYYTLTDEGLEFLREFLGVPEGIVPQTLMEQPIPQREQPRREGGRRFGGNNEYRKRNRD</sequence>
<evidence type="ECO:0000256" key="1">
    <source>
        <dbReference type="ARBA" id="ARBA00004496"/>
    </source>
</evidence>
<dbReference type="OrthoDB" id="5211809at2759"/>
<dbReference type="SUPFAM" id="SSF46785">
    <property type="entry name" value="Winged helix' DNA-binding domain"/>
    <property type="match status" value="1"/>
</dbReference>
<dbReference type="Proteomes" id="UP000249293">
    <property type="component" value="Chromosome 5"/>
</dbReference>
<feature type="domain" description="Plectin/eS10 N-terminal" evidence="7">
    <location>
        <begin position="3"/>
        <end position="93"/>
    </location>
</feature>
<dbReference type="GO" id="GO:0003735">
    <property type="term" value="F:structural constituent of ribosome"/>
    <property type="evidence" value="ECO:0007669"/>
    <property type="project" value="TreeGrafter"/>
</dbReference>
<evidence type="ECO:0000313" key="9">
    <source>
        <dbReference type="Proteomes" id="UP000249293"/>
    </source>
</evidence>
<organism evidence="8 9">
    <name type="scientific">Pichia kudriavzevii</name>
    <name type="common">Yeast</name>
    <name type="synonym">Issatchenkia orientalis</name>
    <dbReference type="NCBI Taxonomy" id="4909"/>
    <lineage>
        <taxon>Eukaryota</taxon>
        <taxon>Fungi</taxon>
        <taxon>Dikarya</taxon>
        <taxon>Ascomycota</taxon>
        <taxon>Saccharomycotina</taxon>
        <taxon>Pichiomycetes</taxon>
        <taxon>Pichiales</taxon>
        <taxon>Pichiaceae</taxon>
        <taxon>Pichia</taxon>
    </lineage>
</organism>
<dbReference type="PANTHER" id="PTHR12146:SF0">
    <property type="entry name" value="RIBOSOMAL PROTEIN S10"/>
    <property type="match status" value="1"/>
</dbReference>
<comment type="similarity">
    <text evidence="2">Belongs to the eukaryotic ribosomal protein eS10 family.</text>
</comment>
<dbReference type="GO" id="GO:0003723">
    <property type="term" value="F:RNA binding"/>
    <property type="evidence" value="ECO:0007669"/>
    <property type="project" value="TreeGrafter"/>
</dbReference>
<gene>
    <name evidence="8" type="ORF">C5L36_0E05040</name>
</gene>
<dbReference type="FunFam" id="1.10.10.10:FF:000025">
    <property type="entry name" value="40S ribosomal protein S10"/>
    <property type="match status" value="1"/>
</dbReference>
<proteinExistence type="inferred from homology"/>
<name>A0A2U9RBB1_PICKU</name>
<evidence type="ECO:0000256" key="2">
    <source>
        <dbReference type="ARBA" id="ARBA00007278"/>
    </source>
</evidence>
<evidence type="ECO:0000313" key="8">
    <source>
        <dbReference type="EMBL" id="AWU78451.1"/>
    </source>
</evidence>
<dbReference type="STRING" id="4909.A0A2U9RBB1"/>
<keyword evidence="9" id="KW-1185">Reference proteome</keyword>
<dbReference type="Pfam" id="PF03501">
    <property type="entry name" value="S10_plectin"/>
    <property type="match status" value="1"/>
</dbReference>
<evidence type="ECO:0000256" key="4">
    <source>
        <dbReference type="ARBA" id="ARBA00022980"/>
    </source>
</evidence>
<comment type="subcellular location">
    <subcellularLocation>
        <location evidence="1">Cytoplasm</location>
    </subcellularLocation>
</comment>
<keyword evidence="5" id="KW-0687">Ribonucleoprotein</keyword>
<protein>
    <recommendedName>
        <fullName evidence="7">Plectin/eS10 N-terminal domain-containing protein</fullName>
    </recommendedName>
</protein>
<dbReference type="GeneID" id="40386310"/>
<evidence type="ECO:0000256" key="3">
    <source>
        <dbReference type="ARBA" id="ARBA00022490"/>
    </source>
</evidence>
<keyword evidence="3" id="KW-0963">Cytoplasm</keyword>
<dbReference type="InterPro" id="IPR036388">
    <property type="entry name" value="WH-like_DNA-bd_sf"/>
</dbReference>
<dbReference type="InterPro" id="IPR005326">
    <property type="entry name" value="Plectin_eS10_N"/>
</dbReference>
<dbReference type="EMBL" id="CP028777">
    <property type="protein sequence ID" value="AWU78451.1"/>
    <property type="molecule type" value="Genomic_DNA"/>
</dbReference>
<feature type="region of interest" description="Disordered" evidence="6">
    <location>
        <begin position="89"/>
        <end position="121"/>
    </location>
</feature>
<evidence type="ECO:0000256" key="6">
    <source>
        <dbReference type="SAM" id="MobiDB-lite"/>
    </source>
</evidence>
<dbReference type="GO" id="GO:0022627">
    <property type="term" value="C:cytosolic small ribosomal subunit"/>
    <property type="evidence" value="ECO:0007669"/>
    <property type="project" value="TreeGrafter"/>
</dbReference>
<dbReference type="PANTHER" id="PTHR12146">
    <property type="entry name" value="40S RIBOSOMAL PROTEIN S10"/>
    <property type="match status" value="1"/>
</dbReference>
<dbReference type="AlphaFoldDB" id="A0A2U9RBB1"/>
<dbReference type="KEGG" id="pkz:C5L36_0E05040"/>
<dbReference type="VEuPathDB" id="FungiDB:C5L36_0E05040"/>
<evidence type="ECO:0000256" key="5">
    <source>
        <dbReference type="ARBA" id="ARBA00023274"/>
    </source>
</evidence>
<reference evidence="8 9" key="1">
    <citation type="submission" date="2018-06" db="EMBL/GenBank/DDBJ databases">
        <title>Population genomics shows no distinction between pathogenic Candida krusei and environmental Pichia kudriavzevii: One species, four names.</title>
        <authorList>
            <person name="Douglass A.P."/>
            <person name="Offei B."/>
            <person name="Braun-Galleani S."/>
            <person name="Coughlan A.Y."/>
            <person name="Martos A."/>
            <person name="Ortiz-Merino R.A."/>
            <person name="Byrne K.P."/>
            <person name="Wolfe K.H."/>
        </authorList>
    </citation>
    <scope>NUCLEOTIDE SEQUENCE [LARGE SCALE GENOMIC DNA]</scope>
    <source>
        <strain evidence="8 9">CBS573</strain>
    </source>
</reference>
<evidence type="ECO:0000259" key="7">
    <source>
        <dbReference type="Pfam" id="PF03501"/>
    </source>
</evidence>
<dbReference type="InterPro" id="IPR037447">
    <property type="entry name" value="Ribosomal_eS10"/>
</dbReference>
<keyword evidence="4" id="KW-0689">Ribosomal protein</keyword>
<dbReference type="InterPro" id="IPR036390">
    <property type="entry name" value="WH_DNA-bd_sf"/>
</dbReference>
<dbReference type="Gene3D" id="1.10.10.10">
    <property type="entry name" value="Winged helix-like DNA-binding domain superfamily/Winged helix DNA-binding domain"/>
    <property type="match status" value="1"/>
</dbReference>
<dbReference type="RefSeq" id="XP_029323927.1">
    <property type="nucleotide sequence ID" value="XM_029468067.1"/>
</dbReference>
<accession>A0A2U9RBB1</accession>